<dbReference type="SUPFAM" id="SSF53474">
    <property type="entry name" value="alpha/beta-Hydrolases"/>
    <property type="match status" value="1"/>
</dbReference>
<proteinExistence type="predicted"/>
<dbReference type="EMBL" id="JACOOH010000002">
    <property type="protein sequence ID" value="MBC5620452.1"/>
    <property type="molecule type" value="Genomic_DNA"/>
</dbReference>
<comment type="caution">
    <text evidence="1">The sequence shown here is derived from an EMBL/GenBank/DDBJ whole genome shotgun (WGS) entry which is preliminary data.</text>
</comment>
<sequence>MNLRISILLLLFGFTLTSCEWKSDVDDPILNQLGTGRGIVTYTGYEPLKDKPINLHFYIPEGDIKAMPIVFILPGTSRNANDYLDAWVKHFKDRKVIAIALEFPQNHYSTSEYIEGNMFKNNKALPEEQWSYSVIEAIFDHVKSETGNQSVQYNMFGHSAGAQFVHRFVTFKQNTHLNKAIAANSGWYTVPDTRIEYPYGLKNSGFSDLSTLTHLFGSNLIVALGDQDTDPNDSSLRHTPEADAQGLYRYARGEHYYSESQQISQTNSMIFNWKRVIVKGVAHDFEAMMVETADYLGL</sequence>
<gene>
    <name evidence="1" type="ORF">H8S64_05020</name>
</gene>
<organism evidence="1 2">
    <name type="scientific">Butyricimonas hominis</name>
    <dbReference type="NCBI Taxonomy" id="2763032"/>
    <lineage>
        <taxon>Bacteria</taxon>
        <taxon>Pseudomonadati</taxon>
        <taxon>Bacteroidota</taxon>
        <taxon>Bacteroidia</taxon>
        <taxon>Bacteroidales</taxon>
        <taxon>Odoribacteraceae</taxon>
        <taxon>Butyricimonas</taxon>
    </lineage>
</organism>
<dbReference type="RefSeq" id="WP_099292203.1">
    <property type="nucleotide sequence ID" value="NZ_JACOOH010000002.1"/>
</dbReference>
<reference evidence="1 2" key="1">
    <citation type="submission" date="2020-08" db="EMBL/GenBank/DDBJ databases">
        <title>Genome public.</title>
        <authorList>
            <person name="Liu C."/>
            <person name="Sun Q."/>
        </authorList>
    </citation>
    <scope>NUCLEOTIDE SEQUENCE [LARGE SCALE GENOMIC DNA]</scope>
    <source>
        <strain evidence="1 2">NSJ-56</strain>
    </source>
</reference>
<dbReference type="Gene3D" id="3.40.50.1820">
    <property type="entry name" value="alpha/beta hydrolase"/>
    <property type="match status" value="1"/>
</dbReference>
<evidence type="ECO:0000313" key="1">
    <source>
        <dbReference type="EMBL" id="MBC5620452.1"/>
    </source>
</evidence>
<accession>A0ABR7CXS5</accession>
<keyword evidence="2" id="KW-1185">Reference proteome</keyword>
<evidence type="ECO:0000313" key="2">
    <source>
        <dbReference type="Proteomes" id="UP000646484"/>
    </source>
</evidence>
<protein>
    <recommendedName>
        <fullName evidence="3">Alpha/beta hydrolase</fullName>
    </recommendedName>
</protein>
<dbReference type="InterPro" id="IPR029058">
    <property type="entry name" value="AB_hydrolase_fold"/>
</dbReference>
<evidence type="ECO:0008006" key="3">
    <source>
        <dbReference type="Google" id="ProtNLM"/>
    </source>
</evidence>
<name>A0ABR7CXS5_9BACT</name>
<dbReference type="Proteomes" id="UP000646484">
    <property type="component" value="Unassembled WGS sequence"/>
</dbReference>
<dbReference type="PROSITE" id="PS51257">
    <property type="entry name" value="PROKAR_LIPOPROTEIN"/>
    <property type="match status" value="1"/>
</dbReference>